<feature type="domain" description="HTH luxR-type" evidence="5">
    <location>
        <begin position="121"/>
        <end position="186"/>
    </location>
</feature>
<dbReference type="InterPro" id="IPR000792">
    <property type="entry name" value="Tscrpt_reg_LuxR_C"/>
</dbReference>
<dbReference type="EMBL" id="PPTS01000001">
    <property type="protein sequence ID" value="RDB67066.1"/>
    <property type="molecule type" value="Genomic_DNA"/>
</dbReference>
<dbReference type="InterPro" id="IPR016032">
    <property type="entry name" value="Sig_transdc_resp-reg_C-effctor"/>
</dbReference>
<protein>
    <submittedName>
        <fullName evidence="6">Helix-turn-helix transcriptional regulator</fullName>
    </submittedName>
</protein>
<dbReference type="Gene3D" id="1.10.10.10">
    <property type="entry name" value="Winged helix-like DNA-binding domain superfamily/Winged helix DNA-binding domain"/>
    <property type="match status" value="1"/>
</dbReference>
<evidence type="ECO:0000256" key="3">
    <source>
        <dbReference type="ARBA" id="ARBA00023163"/>
    </source>
</evidence>
<dbReference type="InterPro" id="IPR036388">
    <property type="entry name" value="WH-like_DNA-bd_sf"/>
</dbReference>
<feature type="transmembrane region" description="Helical" evidence="4">
    <location>
        <begin position="69"/>
        <end position="88"/>
    </location>
</feature>
<keyword evidence="7" id="KW-1185">Reference proteome</keyword>
<proteinExistence type="predicted"/>
<dbReference type="OrthoDB" id="3171430at2"/>
<evidence type="ECO:0000313" key="6">
    <source>
        <dbReference type="EMBL" id="RDB67066.1"/>
    </source>
</evidence>
<comment type="caution">
    <text evidence="6">The sequence shown here is derived from an EMBL/GenBank/DDBJ whole genome shotgun (WGS) entry which is preliminary data.</text>
</comment>
<evidence type="ECO:0000256" key="4">
    <source>
        <dbReference type="SAM" id="Phobius"/>
    </source>
</evidence>
<dbReference type="GO" id="GO:0006355">
    <property type="term" value="P:regulation of DNA-templated transcription"/>
    <property type="evidence" value="ECO:0007669"/>
    <property type="project" value="InterPro"/>
</dbReference>
<keyword evidence="4" id="KW-0812">Transmembrane</keyword>
<keyword evidence="1" id="KW-0805">Transcription regulation</keyword>
<keyword evidence="4" id="KW-1133">Transmembrane helix</keyword>
<feature type="transmembrane region" description="Helical" evidence="4">
    <location>
        <begin position="38"/>
        <end position="57"/>
    </location>
</feature>
<evidence type="ECO:0000259" key="5">
    <source>
        <dbReference type="PROSITE" id="PS50043"/>
    </source>
</evidence>
<keyword evidence="4" id="KW-0472">Membrane</keyword>
<dbReference type="PROSITE" id="PS50043">
    <property type="entry name" value="HTH_LUXR_2"/>
    <property type="match status" value="1"/>
</dbReference>
<name>A0A369M9A9_9ACTN</name>
<organism evidence="6 7">
    <name type="scientific">Gordonibacter pamelaeae</name>
    <dbReference type="NCBI Taxonomy" id="471189"/>
    <lineage>
        <taxon>Bacteria</taxon>
        <taxon>Bacillati</taxon>
        <taxon>Actinomycetota</taxon>
        <taxon>Coriobacteriia</taxon>
        <taxon>Eggerthellales</taxon>
        <taxon>Eggerthellaceae</taxon>
        <taxon>Gordonibacter</taxon>
    </lineage>
</organism>
<dbReference type="CDD" id="cd06170">
    <property type="entry name" value="LuxR_C_like"/>
    <property type="match status" value="1"/>
</dbReference>
<reference evidence="6 7" key="1">
    <citation type="journal article" date="2018" name="Elife">
        <title>Discovery and characterization of a prevalent human gut bacterial enzyme sufficient for the inactivation of a family of plant toxins.</title>
        <authorList>
            <person name="Koppel N."/>
            <person name="Bisanz J.E."/>
            <person name="Pandelia M.E."/>
            <person name="Turnbaugh P.J."/>
            <person name="Balskus E.P."/>
        </authorList>
    </citation>
    <scope>NUCLEOTIDE SEQUENCE [LARGE SCALE GENOMIC DNA]</scope>
    <source>
        <strain evidence="6 7">3C</strain>
    </source>
</reference>
<feature type="transmembrane region" description="Helical" evidence="4">
    <location>
        <begin position="6"/>
        <end position="26"/>
    </location>
</feature>
<dbReference type="Pfam" id="PF00196">
    <property type="entry name" value="GerE"/>
    <property type="match status" value="1"/>
</dbReference>
<dbReference type="SMART" id="SM00421">
    <property type="entry name" value="HTH_LUXR"/>
    <property type="match status" value="1"/>
</dbReference>
<gene>
    <name evidence="6" type="ORF">C1877_01070</name>
</gene>
<keyword evidence="2" id="KW-0238">DNA-binding</keyword>
<dbReference type="RefSeq" id="WP_041239117.1">
    <property type="nucleotide sequence ID" value="NZ_CABMMS010000001.1"/>
</dbReference>
<evidence type="ECO:0000256" key="1">
    <source>
        <dbReference type="ARBA" id="ARBA00023015"/>
    </source>
</evidence>
<sequence>MGSVTLLAAGNALFDMVAWLVLIAVAGRNPRAAVATFAWGRGVSGLGSTAGAALGVWSNDLFGAGSPAVDFVTGALILVFVGYALIGLKHFSFAETIAGVTPVDQAVAKSPEQEFAERCRTLAERYGLSPRELEVFMMLARGRDRAYIQEQLVVSRNTVKAHVKHVYAKLDIHTHQDLIDLVEEERVESGCASGASERSAI</sequence>
<dbReference type="PRINTS" id="PR00038">
    <property type="entry name" value="HTHLUXR"/>
</dbReference>
<accession>A0A369M9A9</accession>
<dbReference type="PANTHER" id="PTHR44688">
    <property type="entry name" value="DNA-BINDING TRANSCRIPTIONAL ACTIVATOR DEVR_DOSR"/>
    <property type="match status" value="1"/>
</dbReference>
<dbReference type="AlphaFoldDB" id="A0A369M9A9"/>
<dbReference type="GeneID" id="78358306"/>
<keyword evidence="3" id="KW-0804">Transcription</keyword>
<dbReference type="SUPFAM" id="SSF46894">
    <property type="entry name" value="C-terminal effector domain of the bipartite response regulators"/>
    <property type="match status" value="1"/>
</dbReference>
<evidence type="ECO:0000256" key="2">
    <source>
        <dbReference type="ARBA" id="ARBA00023125"/>
    </source>
</evidence>
<evidence type="ECO:0000313" key="7">
    <source>
        <dbReference type="Proteomes" id="UP000254000"/>
    </source>
</evidence>
<dbReference type="Proteomes" id="UP000254000">
    <property type="component" value="Unassembled WGS sequence"/>
</dbReference>
<dbReference type="PANTHER" id="PTHR44688:SF16">
    <property type="entry name" value="DNA-BINDING TRANSCRIPTIONAL ACTIVATOR DEVR_DOSR"/>
    <property type="match status" value="1"/>
</dbReference>
<dbReference type="GO" id="GO:0003677">
    <property type="term" value="F:DNA binding"/>
    <property type="evidence" value="ECO:0007669"/>
    <property type="project" value="UniProtKB-KW"/>
</dbReference>